<dbReference type="GO" id="GO:0003924">
    <property type="term" value="F:GTPase activity"/>
    <property type="evidence" value="ECO:0007669"/>
    <property type="project" value="InterPro"/>
</dbReference>
<evidence type="ECO:0008006" key="5">
    <source>
        <dbReference type="Google" id="ProtNLM"/>
    </source>
</evidence>
<evidence type="ECO:0000313" key="4">
    <source>
        <dbReference type="Proteomes" id="UP000784294"/>
    </source>
</evidence>
<sequence>MANKRLPADIHSMPRYKIVVLGDGGVGKSALTIQYFQHMFLEDHDPTIEDSYIQNEEIDNEWCILDVLDTAGQDEFSAMREQYMRKGLGFIFVYSVTDPHSFKQVERFHTQVLQSKDTEFYPMMLAANKIDLIQHRQVSEEDGRRLADQLKVYLDLSEYILLFLSIPFFDLKLHVNL</sequence>
<comment type="caution">
    <text evidence="3">The sequence shown here is derived from an EMBL/GenBank/DDBJ whole genome shotgun (WGS) entry which is preliminary data.</text>
</comment>
<gene>
    <name evidence="3" type="ORF">PXEA_LOCUS13716</name>
</gene>
<accession>A0A448WU10</accession>
<dbReference type="PANTHER" id="PTHR24070">
    <property type="entry name" value="RAS, DI-RAS, AND RHEB FAMILY MEMBERS OF SMALL GTPASE SUPERFAMILY"/>
    <property type="match status" value="1"/>
</dbReference>
<dbReference type="SMART" id="SM00175">
    <property type="entry name" value="RAB"/>
    <property type="match status" value="1"/>
</dbReference>
<dbReference type="PROSITE" id="PS51419">
    <property type="entry name" value="RAB"/>
    <property type="match status" value="1"/>
</dbReference>
<dbReference type="EMBL" id="CAAALY010045669">
    <property type="protein sequence ID" value="VEL20276.1"/>
    <property type="molecule type" value="Genomic_DNA"/>
</dbReference>
<protein>
    <recommendedName>
        <fullName evidence="5">Ras-related protein M-Ras</fullName>
    </recommendedName>
</protein>
<proteinExistence type="predicted"/>
<dbReference type="GO" id="GO:0005525">
    <property type="term" value="F:GTP binding"/>
    <property type="evidence" value="ECO:0007669"/>
    <property type="project" value="UniProtKB-KW"/>
</dbReference>
<dbReference type="InterPro" id="IPR005225">
    <property type="entry name" value="Small_GTP-bd"/>
</dbReference>
<dbReference type="SMART" id="SM00173">
    <property type="entry name" value="RAS"/>
    <property type="match status" value="1"/>
</dbReference>
<dbReference type="GO" id="GO:0016020">
    <property type="term" value="C:membrane"/>
    <property type="evidence" value="ECO:0007669"/>
    <property type="project" value="InterPro"/>
</dbReference>
<dbReference type="NCBIfam" id="TIGR00231">
    <property type="entry name" value="small_GTP"/>
    <property type="match status" value="1"/>
</dbReference>
<dbReference type="Pfam" id="PF00071">
    <property type="entry name" value="Ras"/>
    <property type="match status" value="1"/>
</dbReference>
<evidence type="ECO:0000256" key="1">
    <source>
        <dbReference type="ARBA" id="ARBA00022741"/>
    </source>
</evidence>
<dbReference type="OrthoDB" id="5976022at2759"/>
<evidence type="ECO:0000313" key="3">
    <source>
        <dbReference type="EMBL" id="VEL20276.1"/>
    </source>
</evidence>
<dbReference type="AlphaFoldDB" id="A0A448WU10"/>
<dbReference type="InterPro" id="IPR020849">
    <property type="entry name" value="Small_GTPase_Ras-type"/>
</dbReference>
<dbReference type="InterPro" id="IPR001806">
    <property type="entry name" value="Small_GTPase"/>
</dbReference>
<keyword evidence="1" id="KW-0547">Nucleotide-binding</keyword>
<name>A0A448WU10_9PLAT</name>
<dbReference type="PROSITE" id="PS51421">
    <property type="entry name" value="RAS"/>
    <property type="match status" value="1"/>
</dbReference>
<dbReference type="Gene3D" id="3.40.50.300">
    <property type="entry name" value="P-loop containing nucleotide triphosphate hydrolases"/>
    <property type="match status" value="1"/>
</dbReference>
<evidence type="ECO:0000256" key="2">
    <source>
        <dbReference type="ARBA" id="ARBA00023134"/>
    </source>
</evidence>
<keyword evidence="4" id="KW-1185">Reference proteome</keyword>
<reference evidence="3" key="1">
    <citation type="submission" date="2018-11" db="EMBL/GenBank/DDBJ databases">
        <authorList>
            <consortium name="Pathogen Informatics"/>
        </authorList>
    </citation>
    <scope>NUCLEOTIDE SEQUENCE</scope>
</reference>
<keyword evidence="2" id="KW-0342">GTP-binding</keyword>
<dbReference type="GO" id="GO:0007165">
    <property type="term" value="P:signal transduction"/>
    <property type="evidence" value="ECO:0007669"/>
    <property type="project" value="InterPro"/>
</dbReference>
<dbReference type="PRINTS" id="PR00449">
    <property type="entry name" value="RASTRNSFRMNG"/>
</dbReference>
<dbReference type="SUPFAM" id="SSF52540">
    <property type="entry name" value="P-loop containing nucleoside triphosphate hydrolases"/>
    <property type="match status" value="1"/>
</dbReference>
<dbReference type="Proteomes" id="UP000784294">
    <property type="component" value="Unassembled WGS sequence"/>
</dbReference>
<dbReference type="SMART" id="SM00174">
    <property type="entry name" value="RHO"/>
    <property type="match status" value="1"/>
</dbReference>
<dbReference type="InterPro" id="IPR027417">
    <property type="entry name" value="P-loop_NTPase"/>
</dbReference>
<organism evidence="3 4">
    <name type="scientific">Protopolystoma xenopodis</name>
    <dbReference type="NCBI Taxonomy" id="117903"/>
    <lineage>
        <taxon>Eukaryota</taxon>
        <taxon>Metazoa</taxon>
        <taxon>Spiralia</taxon>
        <taxon>Lophotrochozoa</taxon>
        <taxon>Platyhelminthes</taxon>
        <taxon>Monogenea</taxon>
        <taxon>Polyopisthocotylea</taxon>
        <taxon>Polystomatidea</taxon>
        <taxon>Polystomatidae</taxon>
        <taxon>Protopolystoma</taxon>
    </lineage>
</organism>